<feature type="domain" description="FAD-binding" evidence="7">
    <location>
        <begin position="18"/>
        <end position="360"/>
    </location>
</feature>
<dbReference type="Gene3D" id="3.50.50.60">
    <property type="entry name" value="FAD/NAD(P)-binding domain"/>
    <property type="match status" value="1"/>
</dbReference>
<keyword evidence="5" id="KW-0560">Oxidoreductase</keyword>
<proteinExistence type="predicted"/>
<evidence type="ECO:0000256" key="3">
    <source>
        <dbReference type="ARBA" id="ARBA00022827"/>
    </source>
</evidence>
<keyword evidence="2" id="KW-0285">Flavoprotein</keyword>
<dbReference type="AlphaFoldDB" id="A0A1X7TJ46"/>
<dbReference type="InterPro" id="IPR002938">
    <property type="entry name" value="FAD-bd"/>
</dbReference>
<keyword evidence="3" id="KW-0274">FAD</keyword>
<evidence type="ECO:0000259" key="7">
    <source>
        <dbReference type="Pfam" id="PF01494"/>
    </source>
</evidence>
<dbReference type="eggNOG" id="KOG2614">
    <property type="taxonomic scope" value="Eukaryota"/>
</dbReference>
<dbReference type="GO" id="GO:0005741">
    <property type="term" value="C:mitochondrial outer membrane"/>
    <property type="evidence" value="ECO:0007669"/>
    <property type="project" value="TreeGrafter"/>
</dbReference>
<comment type="cofactor">
    <cofactor evidence="1">
        <name>FAD</name>
        <dbReference type="ChEBI" id="CHEBI:57692"/>
    </cofactor>
</comment>
<sequence>MAHCAEKDTNNGEGVQLVAVIGGGLVGPLQALYLSRNGFKVLLFESKKDIRKSDSGAGRSINLTISTRGIKALEAIGLRHVLFEAIPVYGRMEHSLDGTTSPMNYSSKGEAIHSINRLKLNQAMLEAAERDSNITLHFEHKLHHADLKKQLLTFKTPEGEKEVTVGFTFGCDGTFSTVRDQMLKSGGFNYSFSQECIEHGYKELRMKPHTNDAHQEEFAMTPDRLHLWPRREFTMVALPNPDKSFTLALFMPFDKFETIASEEKLLPFFEEHFPDSIDKIGKEELVNDFKRNPTGSLYSIKCNSYYHCSAVLLGDAAHAVVPFFGQGTNAGMEDCLIFDEKLKKVGGKGGRIGLDDLKAAAKAYSDARWEDGQAIADLSMINYEELKSPHEHQFDESLYNMVAFTREPYREALKKKMNKTE</sequence>
<dbReference type="SUPFAM" id="SSF51905">
    <property type="entry name" value="FAD/NAD(P)-binding domain"/>
    <property type="match status" value="1"/>
</dbReference>
<evidence type="ECO:0000256" key="2">
    <source>
        <dbReference type="ARBA" id="ARBA00022630"/>
    </source>
</evidence>
<keyword evidence="4" id="KW-0521">NADP</keyword>
<dbReference type="PRINTS" id="PR00420">
    <property type="entry name" value="RNGMNOXGNASE"/>
</dbReference>
<evidence type="ECO:0000256" key="5">
    <source>
        <dbReference type="ARBA" id="ARBA00023002"/>
    </source>
</evidence>
<dbReference type="PANTHER" id="PTHR46028:SF2">
    <property type="entry name" value="KYNURENINE 3-MONOOXYGENASE"/>
    <property type="match status" value="1"/>
</dbReference>
<organism evidence="8">
    <name type="scientific">Amphimedon queenslandica</name>
    <name type="common">Sponge</name>
    <dbReference type="NCBI Taxonomy" id="400682"/>
    <lineage>
        <taxon>Eukaryota</taxon>
        <taxon>Metazoa</taxon>
        <taxon>Porifera</taxon>
        <taxon>Demospongiae</taxon>
        <taxon>Heteroscleromorpha</taxon>
        <taxon>Haplosclerida</taxon>
        <taxon>Niphatidae</taxon>
        <taxon>Amphimedon</taxon>
    </lineage>
</organism>
<reference evidence="8" key="1">
    <citation type="submission" date="2017-05" db="UniProtKB">
        <authorList>
            <consortium name="EnsemblMetazoa"/>
        </authorList>
    </citation>
    <scope>IDENTIFICATION</scope>
</reference>
<dbReference type="STRING" id="400682.A0A1X7TJ46"/>
<name>A0A1X7TJ46_AMPQE</name>
<dbReference type="Pfam" id="PF01494">
    <property type="entry name" value="FAD_binding_3"/>
    <property type="match status" value="1"/>
</dbReference>
<evidence type="ECO:0000313" key="8">
    <source>
        <dbReference type="EnsemblMetazoa" id="Aqu2.1.14854_001"/>
    </source>
</evidence>
<dbReference type="EnsemblMetazoa" id="Aqu2.1.14854_001">
    <property type="protein sequence ID" value="Aqu2.1.14854_001"/>
    <property type="gene ID" value="Aqu2.1.14854"/>
</dbReference>
<dbReference type="GO" id="GO:0070189">
    <property type="term" value="P:kynurenine metabolic process"/>
    <property type="evidence" value="ECO:0007669"/>
    <property type="project" value="TreeGrafter"/>
</dbReference>
<accession>A0A1X7TJ46</accession>
<dbReference type="InParanoid" id="A0A1X7TJ46"/>
<evidence type="ECO:0000256" key="1">
    <source>
        <dbReference type="ARBA" id="ARBA00001974"/>
    </source>
</evidence>
<protein>
    <recommendedName>
        <fullName evidence="7">FAD-binding domain-containing protein</fullName>
    </recommendedName>
</protein>
<dbReference type="GO" id="GO:0071949">
    <property type="term" value="F:FAD binding"/>
    <property type="evidence" value="ECO:0007669"/>
    <property type="project" value="InterPro"/>
</dbReference>
<dbReference type="PANTHER" id="PTHR46028">
    <property type="entry name" value="KYNURENINE 3-MONOOXYGENASE"/>
    <property type="match status" value="1"/>
</dbReference>
<evidence type="ECO:0000256" key="6">
    <source>
        <dbReference type="ARBA" id="ARBA00023033"/>
    </source>
</evidence>
<dbReference type="OMA" id="MSYHIRK"/>
<evidence type="ECO:0000256" key="4">
    <source>
        <dbReference type="ARBA" id="ARBA00022857"/>
    </source>
</evidence>
<dbReference type="OrthoDB" id="10053569at2759"/>
<dbReference type="GO" id="GO:0004502">
    <property type="term" value="F:kynurenine 3-monooxygenase activity"/>
    <property type="evidence" value="ECO:0007669"/>
    <property type="project" value="TreeGrafter"/>
</dbReference>
<keyword evidence="6" id="KW-0503">Monooxygenase</keyword>
<dbReference type="InterPro" id="IPR036188">
    <property type="entry name" value="FAD/NAD-bd_sf"/>
</dbReference>